<organism evidence="2 3">
    <name type="scientific">Desulfocucumis palustris</name>
    <dbReference type="NCBI Taxonomy" id="1898651"/>
    <lineage>
        <taxon>Bacteria</taxon>
        <taxon>Bacillati</taxon>
        <taxon>Bacillota</taxon>
        <taxon>Clostridia</taxon>
        <taxon>Eubacteriales</taxon>
        <taxon>Desulfocucumaceae</taxon>
        <taxon>Desulfocucumis</taxon>
    </lineage>
</organism>
<dbReference type="AlphaFoldDB" id="A0A2L2X9Y2"/>
<dbReference type="EMBL" id="BFAV01000060">
    <property type="protein sequence ID" value="GBF32870.1"/>
    <property type="molecule type" value="Genomic_DNA"/>
</dbReference>
<dbReference type="SUPFAM" id="SSF81301">
    <property type="entry name" value="Nucleotidyltransferase"/>
    <property type="match status" value="1"/>
</dbReference>
<dbReference type="PANTHER" id="PTHR43449:SF1">
    <property type="entry name" value="POLYMERASE BETA NUCLEOTIDYLTRANSFERASE DOMAIN-CONTAINING PROTEIN"/>
    <property type="match status" value="1"/>
</dbReference>
<proteinExistence type="predicted"/>
<dbReference type="Gene3D" id="3.30.460.10">
    <property type="entry name" value="Beta Polymerase, domain 2"/>
    <property type="match status" value="1"/>
</dbReference>
<evidence type="ECO:0000313" key="2">
    <source>
        <dbReference type="EMBL" id="GBF32870.1"/>
    </source>
</evidence>
<gene>
    <name evidence="2" type="ORF">DCCM_1066</name>
</gene>
<sequence length="96" mass="10573">MLEKKGIPTQKAYLFGSQTKGTAGPYSDIDLIVVSPAFTAMPRWERLEILGDALAEIMEPIEVMGYAPDEIDLAQKQKASFLNEILSGPGTIEFRI</sequence>
<comment type="caution">
    <text evidence="2">The sequence shown here is derived from an EMBL/GenBank/DDBJ whole genome shotgun (WGS) entry which is preliminary data.</text>
</comment>
<dbReference type="InterPro" id="IPR002934">
    <property type="entry name" value="Polymerase_NTP_transf_dom"/>
</dbReference>
<dbReference type="PANTHER" id="PTHR43449">
    <property type="entry name" value="NUCLEOTIDYLTRANSFERASE"/>
    <property type="match status" value="1"/>
</dbReference>
<feature type="domain" description="Polymerase nucleotidyl transferase" evidence="1">
    <location>
        <begin position="9"/>
        <end position="80"/>
    </location>
</feature>
<name>A0A2L2X9Y2_9FIRM</name>
<dbReference type="Proteomes" id="UP000239549">
    <property type="component" value="Unassembled WGS sequence"/>
</dbReference>
<evidence type="ECO:0000259" key="1">
    <source>
        <dbReference type="Pfam" id="PF01909"/>
    </source>
</evidence>
<dbReference type="InterPro" id="IPR043519">
    <property type="entry name" value="NT_sf"/>
</dbReference>
<keyword evidence="3" id="KW-1185">Reference proteome</keyword>
<protein>
    <recommendedName>
        <fullName evidence="1">Polymerase nucleotidyl transferase domain-containing protein</fullName>
    </recommendedName>
</protein>
<accession>A0A2L2X9Y2</accession>
<dbReference type="Pfam" id="PF01909">
    <property type="entry name" value="NTP_transf_2"/>
    <property type="match status" value="1"/>
</dbReference>
<evidence type="ECO:0000313" key="3">
    <source>
        <dbReference type="Proteomes" id="UP000239549"/>
    </source>
</evidence>
<reference evidence="3" key="1">
    <citation type="submission" date="2018-02" db="EMBL/GenBank/DDBJ databases">
        <title>Genome sequence of Desulfocucumis palustris strain NAW-5.</title>
        <authorList>
            <person name="Watanabe M."/>
            <person name="Kojima H."/>
            <person name="Fukui M."/>
        </authorList>
    </citation>
    <scope>NUCLEOTIDE SEQUENCE [LARGE SCALE GENOMIC DNA]</scope>
    <source>
        <strain evidence="3">NAW-5</strain>
    </source>
</reference>
<dbReference type="GO" id="GO:0016779">
    <property type="term" value="F:nucleotidyltransferase activity"/>
    <property type="evidence" value="ECO:0007669"/>
    <property type="project" value="InterPro"/>
</dbReference>
<dbReference type="CDD" id="cd05403">
    <property type="entry name" value="NT_KNTase_like"/>
    <property type="match status" value="1"/>
</dbReference>